<reference evidence="1 2" key="1">
    <citation type="journal article" date="2018" name="PLoS Pathog.">
        <title>Evolution of structural diversity of trichothecenes, a family of toxins produced by plant pathogenic and entomopathogenic fungi.</title>
        <authorList>
            <person name="Proctor R.H."/>
            <person name="McCormick S.P."/>
            <person name="Kim H.S."/>
            <person name="Cardoza R.E."/>
            <person name="Stanley A.M."/>
            <person name="Lindo L."/>
            <person name="Kelly A."/>
            <person name="Brown D.W."/>
            <person name="Lee T."/>
            <person name="Vaughan M.M."/>
            <person name="Alexander N.J."/>
            <person name="Busman M."/>
            <person name="Gutierrez S."/>
        </authorList>
    </citation>
    <scope>NUCLEOTIDE SEQUENCE [LARGE SCALE GENOMIC DNA]</scope>
    <source>
        <strain evidence="1 2">NRRL 3299</strain>
    </source>
</reference>
<sequence length="303" mass="34205">MARLPRTEKLPLAARKDIRDSWENRKGDFEEMLSNELGQRWTIVVDPWALHPYAQGTWCESAIGSAIARYVEDVPSQLRDFVNRNGDEARDEINEICSAHVLTIDYDDTDTVSYCGVKISPEGQLVILFSKNNLGTNTYDATNSQNLTKALNDAPSPRPMNFIARTSIRNDYNNSIGQIQEKLKDMLKQDISLVPNFEANFEKLNGSSDADSGWERNFGNVHLAYFDGLVTQLEYGKFGEDDMLQEGLLEAMNKRAVHIRIVDQTKRSYNEAVIEDGILYLQTTPTNFAVNISQVASDIIDIL</sequence>
<keyword evidence="2" id="KW-1185">Reference proteome</keyword>
<gene>
    <name evidence="1" type="ORF">FSPOR_9967</name>
</gene>
<protein>
    <submittedName>
        <fullName evidence="1">Uncharacterized protein</fullName>
    </submittedName>
</protein>
<accession>A0A395RNV2</accession>
<dbReference type="Proteomes" id="UP000266152">
    <property type="component" value="Unassembled WGS sequence"/>
</dbReference>
<organism evidence="1 2">
    <name type="scientific">Fusarium sporotrichioides</name>
    <dbReference type="NCBI Taxonomy" id="5514"/>
    <lineage>
        <taxon>Eukaryota</taxon>
        <taxon>Fungi</taxon>
        <taxon>Dikarya</taxon>
        <taxon>Ascomycota</taxon>
        <taxon>Pezizomycotina</taxon>
        <taxon>Sordariomycetes</taxon>
        <taxon>Hypocreomycetidae</taxon>
        <taxon>Hypocreales</taxon>
        <taxon>Nectriaceae</taxon>
        <taxon>Fusarium</taxon>
    </lineage>
</organism>
<evidence type="ECO:0000313" key="2">
    <source>
        <dbReference type="Proteomes" id="UP000266152"/>
    </source>
</evidence>
<dbReference type="EMBL" id="PXOF01000164">
    <property type="protein sequence ID" value="RGP61439.1"/>
    <property type="molecule type" value="Genomic_DNA"/>
</dbReference>
<proteinExistence type="predicted"/>
<name>A0A395RNV2_FUSSP</name>
<dbReference type="AlphaFoldDB" id="A0A395RNV2"/>
<evidence type="ECO:0000313" key="1">
    <source>
        <dbReference type="EMBL" id="RGP61439.1"/>
    </source>
</evidence>
<comment type="caution">
    <text evidence="1">The sequence shown here is derived from an EMBL/GenBank/DDBJ whole genome shotgun (WGS) entry which is preliminary data.</text>
</comment>